<reference evidence="2" key="1">
    <citation type="journal article" date="2022" name="Mol. Ecol. Resour.">
        <title>The genomes of chicory, endive, great burdock and yacon provide insights into Asteraceae palaeo-polyploidization history and plant inulin production.</title>
        <authorList>
            <person name="Fan W."/>
            <person name="Wang S."/>
            <person name="Wang H."/>
            <person name="Wang A."/>
            <person name="Jiang F."/>
            <person name="Liu H."/>
            <person name="Zhao H."/>
            <person name="Xu D."/>
            <person name="Zhang Y."/>
        </authorList>
    </citation>
    <scope>NUCLEOTIDE SEQUENCE [LARGE SCALE GENOMIC DNA]</scope>
    <source>
        <strain evidence="2">cv. Punajuju</strain>
    </source>
</reference>
<evidence type="ECO:0000313" key="2">
    <source>
        <dbReference type="Proteomes" id="UP001055811"/>
    </source>
</evidence>
<dbReference type="Proteomes" id="UP001055811">
    <property type="component" value="Linkage Group LG09"/>
</dbReference>
<protein>
    <submittedName>
        <fullName evidence="1">Uncharacterized protein</fullName>
    </submittedName>
</protein>
<name>A0ACB8YYN6_CICIN</name>
<keyword evidence="2" id="KW-1185">Reference proteome</keyword>
<organism evidence="1 2">
    <name type="scientific">Cichorium intybus</name>
    <name type="common">Chicory</name>
    <dbReference type="NCBI Taxonomy" id="13427"/>
    <lineage>
        <taxon>Eukaryota</taxon>
        <taxon>Viridiplantae</taxon>
        <taxon>Streptophyta</taxon>
        <taxon>Embryophyta</taxon>
        <taxon>Tracheophyta</taxon>
        <taxon>Spermatophyta</taxon>
        <taxon>Magnoliopsida</taxon>
        <taxon>eudicotyledons</taxon>
        <taxon>Gunneridae</taxon>
        <taxon>Pentapetalae</taxon>
        <taxon>asterids</taxon>
        <taxon>campanulids</taxon>
        <taxon>Asterales</taxon>
        <taxon>Asteraceae</taxon>
        <taxon>Cichorioideae</taxon>
        <taxon>Cichorieae</taxon>
        <taxon>Cichoriinae</taxon>
        <taxon>Cichorium</taxon>
    </lineage>
</organism>
<evidence type="ECO:0000313" key="1">
    <source>
        <dbReference type="EMBL" id="KAI3690069.1"/>
    </source>
</evidence>
<dbReference type="EMBL" id="CM042017">
    <property type="protein sequence ID" value="KAI3690069.1"/>
    <property type="molecule type" value="Genomic_DNA"/>
</dbReference>
<comment type="caution">
    <text evidence="1">The sequence shown here is derived from an EMBL/GenBank/DDBJ whole genome shotgun (WGS) entry which is preliminary data.</text>
</comment>
<sequence length="83" mass="9361">MASSLSSPSIPVAEELIRAKSDANSSICCKIDTDLKEELNIDEHDFRDLRQQLDMLHNSCDEGYQETERTVCKLSGRKRGGKF</sequence>
<accession>A0ACB8YYN6</accession>
<reference evidence="1 2" key="2">
    <citation type="journal article" date="2022" name="Mol. Ecol. Resour.">
        <title>The genomes of chicory, endive, great burdock and yacon provide insights into Asteraceae paleo-polyploidization history and plant inulin production.</title>
        <authorList>
            <person name="Fan W."/>
            <person name="Wang S."/>
            <person name="Wang H."/>
            <person name="Wang A."/>
            <person name="Jiang F."/>
            <person name="Liu H."/>
            <person name="Zhao H."/>
            <person name="Xu D."/>
            <person name="Zhang Y."/>
        </authorList>
    </citation>
    <scope>NUCLEOTIDE SEQUENCE [LARGE SCALE GENOMIC DNA]</scope>
    <source>
        <strain evidence="2">cv. Punajuju</strain>
        <tissue evidence="1">Leaves</tissue>
    </source>
</reference>
<gene>
    <name evidence="1" type="ORF">L2E82_48044</name>
</gene>
<proteinExistence type="predicted"/>